<proteinExistence type="predicted"/>
<feature type="domain" description="Methylene-tetrahydrofolate reductase C-terminal-like" evidence="1">
    <location>
        <begin position="105"/>
        <end position="195"/>
    </location>
</feature>
<accession>A0A7C3RM40</accession>
<dbReference type="InterPro" id="IPR022026">
    <property type="entry name" value="DUF5981"/>
</dbReference>
<dbReference type="Pfam" id="PF12225">
    <property type="entry name" value="DUF5981"/>
    <property type="match status" value="1"/>
</dbReference>
<reference evidence="2" key="1">
    <citation type="journal article" date="2020" name="mSystems">
        <title>Genome- and Community-Level Interaction Insights into Carbon Utilization and Element Cycling Functions of Hydrothermarchaeota in Hydrothermal Sediment.</title>
        <authorList>
            <person name="Zhou Z."/>
            <person name="Liu Y."/>
            <person name="Xu W."/>
            <person name="Pan J."/>
            <person name="Luo Z.H."/>
            <person name="Li M."/>
        </authorList>
    </citation>
    <scope>NUCLEOTIDE SEQUENCE [LARGE SCALE GENOMIC DNA]</scope>
    <source>
        <strain evidence="2">SpSt-81</strain>
    </source>
</reference>
<evidence type="ECO:0000313" key="2">
    <source>
        <dbReference type="EMBL" id="HFX13317.1"/>
    </source>
</evidence>
<name>A0A7C3RM40_DICTH</name>
<dbReference type="PANTHER" id="PTHR38755:SF1">
    <property type="entry name" value="METHYLENE-TETRAHYDROFOLATE REDUCTASE C-TERMINAL DOMAIN-CONTAINING PROTEIN"/>
    <property type="match status" value="1"/>
</dbReference>
<dbReference type="PANTHER" id="PTHR38755">
    <property type="entry name" value="5,10-METHYLENETETRAHYDROFOLATE REDUCTASE"/>
    <property type="match status" value="1"/>
</dbReference>
<sequence length="202" mass="22960">MKIEIKKIEEIKNLISGEKIFIFSCDNCGFESIEKKNKEIFSYLSELEIDIVRVYDLTKDKCNVGSLKRIIDEIGIDISRADNILTFTCGGLPQILPNYIKKPVIPATNTLKIEPGRSLGSFARLCSACGECWIYYTGNLCMEKLCPKKMRNGPCGGAEDGICEVYERLCPWVILFRTNRISEEDFLKIVPPKDFSKILLQE</sequence>
<evidence type="ECO:0000259" key="1">
    <source>
        <dbReference type="Pfam" id="PF12225"/>
    </source>
</evidence>
<gene>
    <name evidence="2" type="ORF">ENW00_04040</name>
</gene>
<dbReference type="EMBL" id="DTIN01000014">
    <property type="protein sequence ID" value="HFX13317.1"/>
    <property type="molecule type" value="Genomic_DNA"/>
</dbReference>
<dbReference type="AlphaFoldDB" id="A0A7C3RM40"/>
<comment type="caution">
    <text evidence="2">The sequence shown here is derived from an EMBL/GenBank/DDBJ whole genome shotgun (WGS) entry which is preliminary data.</text>
</comment>
<organism evidence="2">
    <name type="scientific">Dictyoglomus thermophilum</name>
    <dbReference type="NCBI Taxonomy" id="14"/>
    <lineage>
        <taxon>Bacteria</taxon>
        <taxon>Pseudomonadati</taxon>
        <taxon>Dictyoglomota</taxon>
        <taxon>Dictyoglomia</taxon>
        <taxon>Dictyoglomales</taxon>
        <taxon>Dictyoglomaceae</taxon>
        <taxon>Dictyoglomus</taxon>
    </lineage>
</organism>
<protein>
    <recommendedName>
        <fullName evidence="1">Methylene-tetrahydrofolate reductase C-terminal-like domain-containing protein</fullName>
    </recommendedName>
</protein>